<keyword evidence="2" id="KW-0808">Transferase</keyword>
<dbReference type="OrthoDB" id="142890at2157"/>
<dbReference type="GO" id="GO:0008168">
    <property type="term" value="F:methyltransferase activity"/>
    <property type="evidence" value="ECO:0007669"/>
    <property type="project" value="UniProtKB-KW"/>
</dbReference>
<accession>A0A1H3G3X9</accession>
<evidence type="ECO:0000313" key="3">
    <source>
        <dbReference type="Proteomes" id="UP000199079"/>
    </source>
</evidence>
<feature type="region of interest" description="Disordered" evidence="1">
    <location>
        <begin position="77"/>
        <end position="120"/>
    </location>
</feature>
<dbReference type="RefSeq" id="WP_092731110.1">
    <property type="nucleotide sequence ID" value="NZ_FNPC01000002.1"/>
</dbReference>
<dbReference type="Pfam" id="PF13489">
    <property type="entry name" value="Methyltransf_23"/>
    <property type="match status" value="1"/>
</dbReference>
<keyword evidence="2" id="KW-0489">Methyltransferase</keyword>
<dbReference type="Proteomes" id="UP000199079">
    <property type="component" value="Unassembled WGS sequence"/>
</dbReference>
<proteinExistence type="predicted"/>
<dbReference type="AlphaFoldDB" id="A0A1H3G3X9"/>
<feature type="compositionally biased region" description="Basic and acidic residues" evidence="1">
    <location>
        <begin position="78"/>
        <end position="110"/>
    </location>
</feature>
<dbReference type="InterPro" id="IPR029063">
    <property type="entry name" value="SAM-dependent_MTases_sf"/>
</dbReference>
<dbReference type="GO" id="GO:0032259">
    <property type="term" value="P:methylation"/>
    <property type="evidence" value="ECO:0007669"/>
    <property type="project" value="UniProtKB-KW"/>
</dbReference>
<dbReference type="SUPFAM" id="SSF53335">
    <property type="entry name" value="S-adenosyl-L-methionine-dependent methyltransferases"/>
    <property type="match status" value="1"/>
</dbReference>
<gene>
    <name evidence="2" type="ORF">SAMN05216564_102329</name>
</gene>
<sequence>MRRFSPEYLDRTRRGMWDDDREALTPLRLADRECVLDVGCGTGELTRVLAAETPASATVLGVDADRELLRVARSRGRGHNDVDDTDRTRDDADRARDDADRTRDRDERAQPRSTADRPSYLAGDATRLPVADAAVDLVVCQALLINLPDPRAAIREFRRVSSDLVAAIEPNNADVGVSSTVDAEERLEREARNAYLDGVGTNVALGDRVRELFRREGLESVTTRRYHHEKRIEPPYTDQSLAAAARKASGAGLADHRAELEAALSPAGYDDLRSRWRSMGRDVVDAMRDREYERVEVVPFDVTVGRVESA</sequence>
<name>A0A1H3G3X9_9EURY</name>
<keyword evidence="3" id="KW-1185">Reference proteome</keyword>
<dbReference type="PANTHER" id="PTHR43591">
    <property type="entry name" value="METHYLTRANSFERASE"/>
    <property type="match status" value="1"/>
</dbReference>
<dbReference type="Gene3D" id="3.40.50.150">
    <property type="entry name" value="Vaccinia Virus protein VP39"/>
    <property type="match status" value="1"/>
</dbReference>
<evidence type="ECO:0000313" key="2">
    <source>
        <dbReference type="EMBL" id="SDX98032.1"/>
    </source>
</evidence>
<organism evidence="2 3">
    <name type="scientific">Halopenitus persicus</name>
    <dbReference type="NCBI Taxonomy" id="1048396"/>
    <lineage>
        <taxon>Archaea</taxon>
        <taxon>Methanobacteriati</taxon>
        <taxon>Methanobacteriota</taxon>
        <taxon>Stenosarchaea group</taxon>
        <taxon>Halobacteria</taxon>
        <taxon>Halobacteriales</taxon>
        <taxon>Haloferacaceae</taxon>
        <taxon>Halopenitus</taxon>
    </lineage>
</organism>
<dbReference type="EMBL" id="FNPC01000002">
    <property type="protein sequence ID" value="SDX98032.1"/>
    <property type="molecule type" value="Genomic_DNA"/>
</dbReference>
<dbReference type="CDD" id="cd02440">
    <property type="entry name" value="AdoMet_MTases"/>
    <property type="match status" value="1"/>
</dbReference>
<evidence type="ECO:0000256" key="1">
    <source>
        <dbReference type="SAM" id="MobiDB-lite"/>
    </source>
</evidence>
<reference evidence="3" key="1">
    <citation type="submission" date="2016-10" db="EMBL/GenBank/DDBJ databases">
        <authorList>
            <person name="Varghese N."/>
            <person name="Submissions S."/>
        </authorList>
    </citation>
    <scope>NUCLEOTIDE SEQUENCE [LARGE SCALE GENOMIC DNA]</scope>
    <source>
        <strain evidence="3">DC30,IBRC 10041,KCTC 4046</strain>
    </source>
</reference>
<protein>
    <submittedName>
        <fullName evidence="2">Methyltransferase domain-containing protein</fullName>
    </submittedName>
</protein>